<dbReference type="AlphaFoldDB" id="A0A812DST3"/>
<dbReference type="Proteomes" id="UP000597762">
    <property type="component" value="Unassembled WGS sequence"/>
</dbReference>
<dbReference type="GO" id="GO:0008270">
    <property type="term" value="F:zinc ion binding"/>
    <property type="evidence" value="ECO:0007669"/>
    <property type="project" value="UniProtKB-KW"/>
</dbReference>
<feature type="domain" description="MYND-type" evidence="6">
    <location>
        <begin position="112"/>
        <end position="161"/>
    </location>
</feature>
<keyword evidence="8" id="KW-1185">Reference proteome</keyword>
<protein>
    <submittedName>
        <fullName evidence="7">ZMYND15</fullName>
    </submittedName>
</protein>
<dbReference type="InterPro" id="IPR002893">
    <property type="entry name" value="Znf_MYND"/>
</dbReference>
<evidence type="ECO:0000313" key="8">
    <source>
        <dbReference type="Proteomes" id="UP000597762"/>
    </source>
</evidence>
<evidence type="ECO:0000256" key="3">
    <source>
        <dbReference type="ARBA" id="ARBA00022833"/>
    </source>
</evidence>
<dbReference type="Gene3D" id="6.10.140.2220">
    <property type="match status" value="1"/>
</dbReference>
<feature type="transmembrane region" description="Helical" evidence="5">
    <location>
        <begin position="418"/>
        <end position="450"/>
    </location>
</feature>
<dbReference type="EMBL" id="CAHIKZ030004391">
    <property type="protein sequence ID" value="CAE1310336.1"/>
    <property type="molecule type" value="Genomic_DNA"/>
</dbReference>
<evidence type="ECO:0000256" key="1">
    <source>
        <dbReference type="ARBA" id="ARBA00022723"/>
    </source>
</evidence>
<evidence type="ECO:0000259" key="6">
    <source>
        <dbReference type="PROSITE" id="PS50865"/>
    </source>
</evidence>
<dbReference type="SUPFAM" id="SSF144232">
    <property type="entry name" value="HIT/MYND zinc finger-like"/>
    <property type="match status" value="1"/>
</dbReference>
<sequence>MGMESFSNTADFEVNTQLVTLRDDRGVQLGNFVLDSSTSLQPSQIYELVWESIQKPFKGKSRRPRCLTFDNQRLFECVKSNSELFSEMKITIFYGEKITDFEDMKDLLTYQCNSCSMRGTWNCFNLCPMCKAIRYCSEECREADWKGLLFGGIYHSHQVGCPKIKSYMEAVEPLKDFPFTFTEETSSIDFTLAKYKEFLIQHDVYNFGAWRYEHCSAVNIISEFGDLSMLNFPLVLAEEKELQSTEPIAAPVYPLINWEAYYEWRGFSLNCPLAILLTYPLTLYYIITSCLSVHYSSNFPQSLVIHILGAEKEADMLVYFLIQGNLTFYLHRKLWHKVTTSNPHLAIGFNAGLAAYKSWTQTLKKLEEKEIPAYFTDYCHYSHDWSADHLQLLQLNARLVQPSINPFRSPAAKASLSLFFLSLSSLLFFLFFLSLSSSFLLSFFLLILLFI</sequence>
<evidence type="ECO:0000256" key="5">
    <source>
        <dbReference type="SAM" id="Phobius"/>
    </source>
</evidence>
<accession>A0A812DST3</accession>
<keyword evidence="3" id="KW-0862">Zinc</keyword>
<keyword evidence="1" id="KW-0479">Metal-binding</keyword>
<evidence type="ECO:0000256" key="4">
    <source>
        <dbReference type="PROSITE-ProRule" id="PRU00134"/>
    </source>
</evidence>
<organism evidence="7 8">
    <name type="scientific">Acanthosepion pharaonis</name>
    <name type="common">Pharaoh cuttlefish</name>
    <name type="synonym">Sepia pharaonis</name>
    <dbReference type="NCBI Taxonomy" id="158019"/>
    <lineage>
        <taxon>Eukaryota</taxon>
        <taxon>Metazoa</taxon>
        <taxon>Spiralia</taxon>
        <taxon>Lophotrochozoa</taxon>
        <taxon>Mollusca</taxon>
        <taxon>Cephalopoda</taxon>
        <taxon>Coleoidea</taxon>
        <taxon>Decapodiformes</taxon>
        <taxon>Sepiida</taxon>
        <taxon>Sepiina</taxon>
        <taxon>Sepiidae</taxon>
        <taxon>Acanthosepion</taxon>
    </lineage>
</organism>
<evidence type="ECO:0000313" key="7">
    <source>
        <dbReference type="EMBL" id="CAE1310336.1"/>
    </source>
</evidence>
<keyword evidence="2 4" id="KW-0863">Zinc-finger</keyword>
<dbReference type="Pfam" id="PF20179">
    <property type="entry name" value="MSS51_C"/>
    <property type="match status" value="1"/>
</dbReference>
<name>A0A812DST3_ACAPH</name>
<dbReference type="InterPro" id="IPR042989">
    <property type="entry name" value="ZMY15"/>
</dbReference>
<dbReference type="PANTHER" id="PTHR47085">
    <property type="entry name" value="ZINC FINGER MYND DOMAIN-CONTAINING PROTEIN 15"/>
    <property type="match status" value="1"/>
</dbReference>
<gene>
    <name evidence="7" type="ORF">SPHA_61835</name>
</gene>
<dbReference type="PROSITE" id="PS50865">
    <property type="entry name" value="ZF_MYND_2"/>
    <property type="match status" value="1"/>
</dbReference>
<dbReference type="OrthoDB" id="5282002at2759"/>
<dbReference type="GO" id="GO:0045892">
    <property type="term" value="P:negative regulation of DNA-templated transcription"/>
    <property type="evidence" value="ECO:0007669"/>
    <property type="project" value="InterPro"/>
</dbReference>
<proteinExistence type="predicted"/>
<keyword evidence="5" id="KW-0472">Membrane</keyword>
<comment type="caution">
    <text evidence="7">The sequence shown here is derived from an EMBL/GenBank/DDBJ whole genome shotgun (WGS) entry which is preliminary data.</text>
</comment>
<evidence type="ECO:0000256" key="2">
    <source>
        <dbReference type="ARBA" id="ARBA00022771"/>
    </source>
</evidence>
<keyword evidence="5" id="KW-0812">Transmembrane</keyword>
<keyword evidence="5" id="KW-1133">Transmembrane helix</keyword>
<dbReference type="InterPro" id="IPR046824">
    <property type="entry name" value="Mss51-like_C"/>
</dbReference>
<dbReference type="PANTHER" id="PTHR47085:SF1">
    <property type="entry name" value="ZINC FINGER MYND DOMAIN-CONTAINING PROTEIN 15"/>
    <property type="match status" value="1"/>
</dbReference>
<dbReference type="GO" id="GO:0042826">
    <property type="term" value="F:histone deacetylase binding"/>
    <property type="evidence" value="ECO:0007669"/>
    <property type="project" value="InterPro"/>
</dbReference>
<reference evidence="7" key="1">
    <citation type="submission" date="2021-01" db="EMBL/GenBank/DDBJ databases">
        <authorList>
            <person name="Li R."/>
            <person name="Bekaert M."/>
        </authorList>
    </citation>
    <scope>NUCLEOTIDE SEQUENCE</scope>
    <source>
        <strain evidence="7">Farmed</strain>
    </source>
</reference>